<dbReference type="PROSITE" id="PS52016">
    <property type="entry name" value="TONB_DEPENDENT_REC_3"/>
    <property type="match status" value="1"/>
</dbReference>
<feature type="region of interest" description="Disordered" evidence="10">
    <location>
        <begin position="1026"/>
        <end position="1048"/>
    </location>
</feature>
<keyword evidence="4 8" id="KW-0812">Transmembrane</keyword>
<dbReference type="Proteomes" id="UP001595526">
    <property type="component" value="Unassembled WGS sequence"/>
</dbReference>
<evidence type="ECO:0000259" key="11">
    <source>
        <dbReference type="Pfam" id="PF00593"/>
    </source>
</evidence>
<dbReference type="NCBIfam" id="TIGR04056">
    <property type="entry name" value="OMP_RagA_SusC"/>
    <property type="match status" value="1"/>
</dbReference>
<keyword evidence="3 8" id="KW-1134">Transmembrane beta strand</keyword>
<dbReference type="Gene3D" id="2.170.130.10">
    <property type="entry name" value="TonB-dependent receptor, plug domain"/>
    <property type="match status" value="1"/>
</dbReference>
<dbReference type="InterPro" id="IPR037066">
    <property type="entry name" value="Plug_dom_sf"/>
</dbReference>
<dbReference type="InterPro" id="IPR023996">
    <property type="entry name" value="TonB-dep_OMP_SusC/RagA"/>
</dbReference>
<reference evidence="14" key="1">
    <citation type="journal article" date="2019" name="Int. J. Syst. Evol. Microbiol.">
        <title>The Global Catalogue of Microorganisms (GCM) 10K type strain sequencing project: providing services to taxonomists for standard genome sequencing and annotation.</title>
        <authorList>
            <consortium name="The Broad Institute Genomics Platform"/>
            <consortium name="The Broad Institute Genome Sequencing Center for Infectious Disease"/>
            <person name="Wu L."/>
            <person name="Ma J."/>
        </authorList>
    </citation>
    <scope>NUCLEOTIDE SEQUENCE [LARGE SCALE GENOMIC DNA]</scope>
    <source>
        <strain evidence="14">KCTC 52416</strain>
    </source>
</reference>
<dbReference type="Pfam" id="PF00593">
    <property type="entry name" value="TonB_dep_Rec_b-barrel"/>
    <property type="match status" value="1"/>
</dbReference>
<evidence type="ECO:0000259" key="12">
    <source>
        <dbReference type="Pfam" id="PF07715"/>
    </source>
</evidence>
<dbReference type="SUPFAM" id="SSF56935">
    <property type="entry name" value="Porins"/>
    <property type="match status" value="1"/>
</dbReference>
<evidence type="ECO:0000313" key="14">
    <source>
        <dbReference type="Proteomes" id="UP001595526"/>
    </source>
</evidence>
<evidence type="ECO:0000256" key="6">
    <source>
        <dbReference type="ARBA" id="ARBA00023136"/>
    </source>
</evidence>
<keyword evidence="5 9" id="KW-0798">TonB box</keyword>
<dbReference type="EMBL" id="JBHRTA010000038">
    <property type="protein sequence ID" value="MFC3198547.1"/>
    <property type="molecule type" value="Genomic_DNA"/>
</dbReference>
<dbReference type="InterPro" id="IPR039426">
    <property type="entry name" value="TonB-dep_rcpt-like"/>
</dbReference>
<sequence length="1066" mass="116384">MTFSNSMRVLLCMSCCAGMLCSSLKSYPTTLATFSQQSSAQDTTQVSQQDTTQADTAQRVVKGRVTDDKETPLSGVTISIKGTDVRNQTDEAGAFEIRSSTDSAVMLVFSMLGFEPLEMPMSVADGQDIVLTPAAAEVLDEVVVIGYGTVRRENVTGAVSSLEGRAFQNNAISHSEEGIAGKIAGVRVSQSTGGPGKAANITIRGINSITASSNPLYVVDGIQQNHMRNVNPRDIASVEVLKDAASAAIYGARGGNGVIVITTKEGAAGKTTVDANSYVGYQAVDRFLPMMNTQEYTAYIRYLRDSRFQQAGGDPSLPIAGRPAEFQYPESYLNPGSLPDNNWQDIVYQNAPMQNYALTVSGGGDVGTFLLSGSYLRQDGVMQYTGFERYNFRANTSFNIGEKWRLGANVATSFNIMNDPETDGKESNAHYALAMPPVVGIDQNTVATGFSPAQTYVNPLARLREMTARSRANEMQLNSFAEYRPIKTLTLRTQLGYIYSHAAYNEFLPANVNPGAQAVGYASSTDNGTFSIQNTATYRPYLGDDHVLEILGGQQYEFIRQDVMAASGDGYPNDLLPTLNNANNPLLARTTIGESATASFFGRVQYQWLDRYLVSASVRYDGSSRFGANNKWGLFPAVSAGWKINDEPFLSDAEWLSLLKIRGSVGKAGNDRIGNYEHISLLGRQDYNLNGKRVIGLVPSNIANENLSWETTLSRDIGLDFWLLDNRIQLAADLYFNKTSNLLLNVPTSRVSGFSTIRSNIGEVENRGVELQLTTENIRSEAFTWTTSLNFSKNTNRVLSLAPGINELIHLSTLNDFNAYATIVGHPIGSFFMYQTDGVLLPEHFDAEGNALVPIVNGQLEGNIRIVDRNGDGVINEQDHTIVGNAQPDFLWGVSSRMGYKGFDFSFDIQGQRGGDLFYQGRRGFNNGLGEGTNQYRDWLHAYKPERFRGNIPAGVDMSWDGVTPSVVGVNPAYNDTWVYDATFVRIRNVTLGYNFAGSLLKKWNVGAVRLYVMADNLHTFTQYPGSNPEANNAGGGGTAEHTQPGTDYGGYPISKRFTMGVNVSF</sequence>
<accession>A0ABV7JN96</accession>
<feature type="domain" description="TonB-dependent receptor plug" evidence="12">
    <location>
        <begin position="153"/>
        <end position="258"/>
    </location>
</feature>
<evidence type="ECO:0000256" key="8">
    <source>
        <dbReference type="PROSITE-ProRule" id="PRU01360"/>
    </source>
</evidence>
<name>A0ABV7JN96_9SPHI</name>
<dbReference type="Gene3D" id="2.40.170.20">
    <property type="entry name" value="TonB-dependent receptor, beta-barrel domain"/>
    <property type="match status" value="1"/>
</dbReference>
<dbReference type="InterPro" id="IPR012910">
    <property type="entry name" value="Plug_dom"/>
</dbReference>
<protein>
    <submittedName>
        <fullName evidence="13">SusC/RagA family TonB-linked outer membrane protein</fullName>
    </submittedName>
</protein>
<evidence type="ECO:0000313" key="13">
    <source>
        <dbReference type="EMBL" id="MFC3198547.1"/>
    </source>
</evidence>
<dbReference type="NCBIfam" id="TIGR04057">
    <property type="entry name" value="SusC_RagA_signa"/>
    <property type="match status" value="1"/>
</dbReference>
<comment type="caution">
    <text evidence="13">The sequence shown here is derived from an EMBL/GenBank/DDBJ whole genome shotgun (WGS) entry which is preliminary data.</text>
</comment>
<evidence type="ECO:0000256" key="7">
    <source>
        <dbReference type="ARBA" id="ARBA00023237"/>
    </source>
</evidence>
<evidence type="ECO:0000256" key="9">
    <source>
        <dbReference type="RuleBase" id="RU003357"/>
    </source>
</evidence>
<dbReference type="InterPro" id="IPR008969">
    <property type="entry name" value="CarboxyPept-like_regulatory"/>
</dbReference>
<dbReference type="SUPFAM" id="SSF49464">
    <property type="entry name" value="Carboxypeptidase regulatory domain-like"/>
    <property type="match status" value="1"/>
</dbReference>
<evidence type="ECO:0000256" key="10">
    <source>
        <dbReference type="SAM" id="MobiDB-lite"/>
    </source>
</evidence>
<keyword evidence="14" id="KW-1185">Reference proteome</keyword>
<dbReference type="InterPro" id="IPR023997">
    <property type="entry name" value="TonB-dep_OMP_SusC/RagA_CS"/>
</dbReference>
<dbReference type="InterPro" id="IPR036942">
    <property type="entry name" value="Beta-barrel_TonB_sf"/>
</dbReference>
<feature type="domain" description="TonB-dependent receptor-like beta-barrel" evidence="11">
    <location>
        <begin position="481"/>
        <end position="792"/>
    </location>
</feature>
<organism evidence="13 14">
    <name type="scientific">Parapedobacter deserti</name>
    <dbReference type="NCBI Taxonomy" id="1912957"/>
    <lineage>
        <taxon>Bacteria</taxon>
        <taxon>Pseudomonadati</taxon>
        <taxon>Bacteroidota</taxon>
        <taxon>Sphingobacteriia</taxon>
        <taxon>Sphingobacteriales</taxon>
        <taxon>Sphingobacteriaceae</taxon>
        <taxon>Parapedobacter</taxon>
    </lineage>
</organism>
<dbReference type="Pfam" id="PF13715">
    <property type="entry name" value="CarbopepD_reg_2"/>
    <property type="match status" value="1"/>
</dbReference>
<evidence type="ECO:0000256" key="5">
    <source>
        <dbReference type="ARBA" id="ARBA00023077"/>
    </source>
</evidence>
<dbReference type="Pfam" id="PF07715">
    <property type="entry name" value="Plug"/>
    <property type="match status" value="1"/>
</dbReference>
<evidence type="ECO:0000256" key="1">
    <source>
        <dbReference type="ARBA" id="ARBA00004571"/>
    </source>
</evidence>
<evidence type="ECO:0000256" key="2">
    <source>
        <dbReference type="ARBA" id="ARBA00022448"/>
    </source>
</evidence>
<dbReference type="Gene3D" id="2.60.40.1120">
    <property type="entry name" value="Carboxypeptidase-like, regulatory domain"/>
    <property type="match status" value="1"/>
</dbReference>
<keyword evidence="7 8" id="KW-0998">Cell outer membrane</keyword>
<evidence type="ECO:0000256" key="3">
    <source>
        <dbReference type="ARBA" id="ARBA00022452"/>
    </source>
</evidence>
<keyword evidence="6 8" id="KW-0472">Membrane</keyword>
<comment type="subcellular location">
    <subcellularLocation>
        <location evidence="1 8">Cell outer membrane</location>
        <topology evidence="1 8">Multi-pass membrane protein</topology>
    </subcellularLocation>
</comment>
<gene>
    <name evidence="13" type="ORF">ACFOET_13060</name>
</gene>
<evidence type="ECO:0000256" key="4">
    <source>
        <dbReference type="ARBA" id="ARBA00022692"/>
    </source>
</evidence>
<comment type="similarity">
    <text evidence="8 9">Belongs to the TonB-dependent receptor family.</text>
</comment>
<dbReference type="InterPro" id="IPR000531">
    <property type="entry name" value="Beta-barrel_TonB"/>
</dbReference>
<proteinExistence type="inferred from homology"/>
<keyword evidence="2 8" id="KW-0813">Transport</keyword>